<reference evidence="1 2" key="2">
    <citation type="submission" date="2018-11" db="EMBL/GenBank/DDBJ databases">
        <authorList>
            <consortium name="Pathogen Informatics"/>
        </authorList>
    </citation>
    <scope>NUCLEOTIDE SEQUENCE [LARGE SCALE GENOMIC DNA]</scope>
</reference>
<sequence>MLFIIWNSQRLFCDSNTASTLAGYDHDSTPSTMKSIIVTDDTMNDSGLSKSVSSSDSQKTSFGDFHSWDEAYMRQRDAKIFADLHFVELQLRSVRNRALAASKSDYAVMASSNNNNNILDKRQIKLGELVESMPL</sequence>
<dbReference type="WBParaSite" id="GPUH_0001274501-mRNA-1">
    <property type="protein sequence ID" value="GPUH_0001274501-mRNA-1"/>
    <property type="gene ID" value="GPUH_0001274501"/>
</dbReference>
<dbReference type="Proteomes" id="UP000271098">
    <property type="component" value="Unassembled WGS sequence"/>
</dbReference>
<proteinExistence type="predicted"/>
<dbReference type="OrthoDB" id="5877602at2759"/>
<name>A0A183DVJ0_9BILA</name>
<protein>
    <submittedName>
        <fullName evidence="1 3">Uncharacterized protein</fullName>
    </submittedName>
</protein>
<reference evidence="3" key="1">
    <citation type="submission" date="2016-06" db="UniProtKB">
        <authorList>
            <consortium name="WormBaseParasite"/>
        </authorList>
    </citation>
    <scope>IDENTIFICATION</scope>
</reference>
<gene>
    <name evidence="1" type="ORF">GPUH_LOCUS12731</name>
</gene>
<keyword evidence="2" id="KW-1185">Reference proteome</keyword>
<organism evidence="3">
    <name type="scientific">Gongylonema pulchrum</name>
    <dbReference type="NCBI Taxonomy" id="637853"/>
    <lineage>
        <taxon>Eukaryota</taxon>
        <taxon>Metazoa</taxon>
        <taxon>Ecdysozoa</taxon>
        <taxon>Nematoda</taxon>
        <taxon>Chromadorea</taxon>
        <taxon>Rhabditida</taxon>
        <taxon>Spirurina</taxon>
        <taxon>Spiruromorpha</taxon>
        <taxon>Spiruroidea</taxon>
        <taxon>Gongylonematidae</taxon>
        <taxon>Gongylonema</taxon>
    </lineage>
</organism>
<accession>A0A183DVJ0</accession>
<evidence type="ECO:0000313" key="2">
    <source>
        <dbReference type="Proteomes" id="UP000271098"/>
    </source>
</evidence>
<evidence type="ECO:0000313" key="3">
    <source>
        <dbReference type="WBParaSite" id="GPUH_0001274501-mRNA-1"/>
    </source>
</evidence>
<evidence type="ECO:0000313" key="1">
    <source>
        <dbReference type="EMBL" id="VDN20951.1"/>
    </source>
</evidence>
<dbReference type="EMBL" id="UYRT01079559">
    <property type="protein sequence ID" value="VDN20951.1"/>
    <property type="molecule type" value="Genomic_DNA"/>
</dbReference>
<dbReference type="AlphaFoldDB" id="A0A183DVJ0"/>